<dbReference type="AlphaFoldDB" id="A0A2S4VB79"/>
<reference evidence="3" key="2">
    <citation type="journal article" date="2018" name="BMC Genomics">
        <title>Genomic insights into host adaptation between the wheat stripe rust pathogen (Puccinia striiformis f. sp. tritici) and the barley stripe rust pathogen (Puccinia striiformis f. sp. hordei).</title>
        <authorList>
            <person name="Xia C."/>
            <person name="Wang M."/>
            <person name="Yin C."/>
            <person name="Cornejo O.E."/>
            <person name="Hulbert S.H."/>
            <person name="Chen X."/>
        </authorList>
    </citation>
    <scope>NUCLEOTIDE SEQUENCE [LARGE SCALE GENOMIC DNA]</scope>
    <source>
        <strain evidence="3">93TX-2</strain>
    </source>
</reference>
<evidence type="ECO:0000313" key="2">
    <source>
        <dbReference type="EMBL" id="POW06799.1"/>
    </source>
</evidence>
<accession>A0A2S4VB79</accession>
<dbReference type="VEuPathDB" id="FungiDB:PSHT_10240"/>
<sequence>PQKHPCQGGATTQTVQPVNSNPRGPWAAPRGSRSNHAAGQCSSNSEMFFFALSCCISKTWPDQTPSTNPKIAMEGHGGSDSWASMQDEYQRQTNPHPSDHSTHSLTSNSSLPQFHSGDGGTYNYHHSQQSFPGEQLHNSSPSYYQPNQPSTGHTMGSPAVDGNPPGVGGHTYSNSTPVGPLGHNGSGHTIGLQGDGNQPGGPLDYFCQQVGQCKPSIWLVSQQTVVHPL</sequence>
<dbReference type="VEuPathDB" id="FungiDB:PSTT_15798"/>
<feature type="non-terminal residue" evidence="2">
    <location>
        <position position="1"/>
    </location>
</feature>
<comment type="caution">
    <text evidence="2">The sequence shown here is derived from an EMBL/GenBank/DDBJ whole genome shotgun (WGS) entry which is preliminary data.</text>
</comment>
<evidence type="ECO:0000256" key="1">
    <source>
        <dbReference type="SAM" id="MobiDB-lite"/>
    </source>
</evidence>
<feature type="region of interest" description="Disordered" evidence="1">
    <location>
        <begin position="1"/>
        <end position="40"/>
    </location>
</feature>
<feature type="compositionally biased region" description="Low complexity" evidence="1">
    <location>
        <begin position="138"/>
        <end position="150"/>
    </location>
</feature>
<reference evidence="3" key="3">
    <citation type="journal article" date="2018" name="Mol. Plant Microbe Interact.">
        <title>Genome sequence resources for the wheat stripe rust pathogen (Puccinia striiformis f. sp. tritici) and the barley stripe rust pathogen (Puccinia striiformis f. sp. hordei).</title>
        <authorList>
            <person name="Xia C."/>
            <person name="Wang M."/>
            <person name="Yin C."/>
            <person name="Cornejo O.E."/>
            <person name="Hulbert S.H."/>
            <person name="Chen X."/>
        </authorList>
    </citation>
    <scope>NUCLEOTIDE SEQUENCE [LARGE SCALE GENOMIC DNA]</scope>
    <source>
        <strain evidence="3">93TX-2</strain>
    </source>
</reference>
<keyword evidence="3" id="KW-1185">Reference proteome</keyword>
<name>A0A2S4VB79_9BASI</name>
<proteinExistence type="predicted"/>
<feature type="region of interest" description="Disordered" evidence="1">
    <location>
        <begin position="63"/>
        <end position="197"/>
    </location>
</feature>
<evidence type="ECO:0000313" key="3">
    <source>
        <dbReference type="Proteomes" id="UP000238274"/>
    </source>
</evidence>
<feature type="compositionally biased region" description="Polar residues" evidence="1">
    <location>
        <begin position="9"/>
        <end position="22"/>
    </location>
</feature>
<dbReference type="EMBL" id="PKSM01000154">
    <property type="protein sequence ID" value="POW06799.1"/>
    <property type="molecule type" value="Genomic_DNA"/>
</dbReference>
<organism evidence="2 3">
    <name type="scientific">Puccinia striiformis</name>
    <dbReference type="NCBI Taxonomy" id="27350"/>
    <lineage>
        <taxon>Eukaryota</taxon>
        <taxon>Fungi</taxon>
        <taxon>Dikarya</taxon>
        <taxon>Basidiomycota</taxon>
        <taxon>Pucciniomycotina</taxon>
        <taxon>Pucciniomycetes</taxon>
        <taxon>Pucciniales</taxon>
        <taxon>Pucciniaceae</taxon>
        <taxon>Puccinia</taxon>
    </lineage>
</organism>
<reference evidence="2 3" key="1">
    <citation type="submission" date="2017-12" db="EMBL/GenBank/DDBJ databases">
        <title>Gene loss provides genomic basis for host adaptation in cereal stripe rust fungi.</title>
        <authorList>
            <person name="Xia C."/>
        </authorList>
    </citation>
    <scope>NUCLEOTIDE SEQUENCE [LARGE SCALE GENOMIC DNA]</scope>
    <source>
        <strain evidence="2 3">93TX-2</strain>
    </source>
</reference>
<gene>
    <name evidence="2" type="ORF">PSHT_10240</name>
</gene>
<protein>
    <submittedName>
        <fullName evidence="2">Uncharacterized protein</fullName>
    </submittedName>
</protein>
<dbReference type="Proteomes" id="UP000238274">
    <property type="component" value="Unassembled WGS sequence"/>
</dbReference>